<evidence type="ECO:0000313" key="8">
    <source>
        <dbReference type="EMBL" id="MFC4753820.1"/>
    </source>
</evidence>
<dbReference type="InterPro" id="IPR002401">
    <property type="entry name" value="Cyt_P450_E_grp-I"/>
</dbReference>
<organism evidence="8 9">
    <name type="scientific">Dietzia aurantiaca</name>
    <dbReference type="NCBI Taxonomy" id="983873"/>
    <lineage>
        <taxon>Bacteria</taxon>
        <taxon>Bacillati</taxon>
        <taxon>Actinomycetota</taxon>
        <taxon>Actinomycetes</taxon>
        <taxon>Mycobacteriales</taxon>
        <taxon>Dietziaceae</taxon>
        <taxon>Dietzia</taxon>
    </lineage>
</organism>
<dbReference type="PRINTS" id="PR00463">
    <property type="entry name" value="EP450I"/>
</dbReference>
<sequence length="437" mass="47233">MSNRPGARLFDQTAEFLRSGYLFASRVRRAAGLEPDSDSPVPIRLLGRSSLLVRGEEGVRFFYDNDLFRRDGAMPAFIRGPLFGAGAVHGLDGDSHRARKNALADLAYDDARVAAFASCVSEELEEMLTTLARERSGSVYDATTVAFGRAAFRWAGVPVSTGEADRRAHQMSRLLDTFGRPATNPLAWVERARLDRWATGLIRGARDGSPGGHARVAADSVLAAIADLRDENGALVSDHTAAVELQNLTRPTVAVARFAAFAAVALVEHPDWAQRIREATTAAGRLTDIPEAVAFAQEVRRVYPFVPMLPALAAVDTEIGGCPVHRGQRVFLDILGTNTDPNHWDDAGTFDPQRFLDVTDSEELAAFIPQGGAGVRTGHRCPGEKIAVTALSATVAALCRPGVEISDDADDLTFPWTRMLTRPATGVRLRYRATATT</sequence>
<evidence type="ECO:0000256" key="6">
    <source>
        <dbReference type="ARBA" id="ARBA00023004"/>
    </source>
</evidence>
<keyword evidence="9" id="KW-1185">Reference proteome</keyword>
<evidence type="ECO:0000313" key="9">
    <source>
        <dbReference type="Proteomes" id="UP001595836"/>
    </source>
</evidence>
<keyword evidence="6" id="KW-0408">Iron</keyword>
<keyword evidence="7" id="KW-0503">Monooxygenase</keyword>
<dbReference type="Proteomes" id="UP001595836">
    <property type="component" value="Unassembled WGS sequence"/>
</dbReference>
<dbReference type="Pfam" id="PF00067">
    <property type="entry name" value="p450"/>
    <property type="match status" value="1"/>
</dbReference>
<comment type="similarity">
    <text evidence="2">Belongs to the cytochrome P450 family.</text>
</comment>
<protein>
    <submittedName>
        <fullName evidence="8">Cytochrome P450</fullName>
    </submittedName>
</protein>
<evidence type="ECO:0000256" key="2">
    <source>
        <dbReference type="ARBA" id="ARBA00010617"/>
    </source>
</evidence>
<keyword evidence="5" id="KW-0560">Oxidoreductase</keyword>
<dbReference type="PANTHER" id="PTHR24286:SF24">
    <property type="entry name" value="LANOSTEROL 14-ALPHA DEMETHYLASE"/>
    <property type="match status" value="1"/>
</dbReference>
<comment type="cofactor">
    <cofactor evidence="1">
        <name>heme</name>
        <dbReference type="ChEBI" id="CHEBI:30413"/>
    </cofactor>
</comment>
<evidence type="ECO:0000256" key="7">
    <source>
        <dbReference type="ARBA" id="ARBA00023033"/>
    </source>
</evidence>
<keyword evidence="3" id="KW-0349">Heme</keyword>
<gene>
    <name evidence="8" type="ORF">ACFO7U_03360</name>
</gene>
<accession>A0ABV9PN57</accession>
<dbReference type="EMBL" id="JBHSHP010000008">
    <property type="protein sequence ID" value="MFC4753820.1"/>
    <property type="molecule type" value="Genomic_DNA"/>
</dbReference>
<evidence type="ECO:0000256" key="5">
    <source>
        <dbReference type="ARBA" id="ARBA00023002"/>
    </source>
</evidence>
<dbReference type="InterPro" id="IPR036396">
    <property type="entry name" value="Cyt_P450_sf"/>
</dbReference>
<reference evidence="9" key="1">
    <citation type="journal article" date="2019" name="Int. J. Syst. Evol. Microbiol.">
        <title>The Global Catalogue of Microorganisms (GCM) 10K type strain sequencing project: providing services to taxonomists for standard genome sequencing and annotation.</title>
        <authorList>
            <consortium name="The Broad Institute Genomics Platform"/>
            <consortium name="The Broad Institute Genome Sequencing Center for Infectious Disease"/>
            <person name="Wu L."/>
            <person name="Ma J."/>
        </authorList>
    </citation>
    <scope>NUCLEOTIDE SEQUENCE [LARGE SCALE GENOMIC DNA]</scope>
    <source>
        <strain evidence="9">JCM 11882</strain>
    </source>
</reference>
<name>A0ABV9PN57_9ACTN</name>
<dbReference type="Gene3D" id="1.10.630.10">
    <property type="entry name" value="Cytochrome P450"/>
    <property type="match status" value="1"/>
</dbReference>
<dbReference type="InterPro" id="IPR001128">
    <property type="entry name" value="Cyt_P450"/>
</dbReference>
<comment type="caution">
    <text evidence="8">The sequence shown here is derived from an EMBL/GenBank/DDBJ whole genome shotgun (WGS) entry which is preliminary data.</text>
</comment>
<evidence type="ECO:0000256" key="4">
    <source>
        <dbReference type="ARBA" id="ARBA00022723"/>
    </source>
</evidence>
<dbReference type="RefSeq" id="WP_344988380.1">
    <property type="nucleotide sequence ID" value="NZ_BAABCD010000005.1"/>
</dbReference>
<proteinExistence type="inferred from homology"/>
<keyword evidence="4" id="KW-0479">Metal-binding</keyword>
<evidence type="ECO:0000256" key="1">
    <source>
        <dbReference type="ARBA" id="ARBA00001971"/>
    </source>
</evidence>
<evidence type="ECO:0000256" key="3">
    <source>
        <dbReference type="ARBA" id="ARBA00022617"/>
    </source>
</evidence>
<dbReference type="PANTHER" id="PTHR24286">
    <property type="entry name" value="CYTOCHROME P450 26"/>
    <property type="match status" value="1"/>
</dbReference>
<dbReference type="SUPFAM" id="SSF48264">
    <property type="entry name" value="Cytochrome P450"/>
    <property type="match status" value="1"/>
</dbReference>